<evidence type="ECO:0000313" key="3">
    <source>
        <dbReference type="Proteomes" id="UP000469385"/>
    </source>
</evidence>
<gene>
    <name evidence="2" type="ORF">GON04_20635</name>
</gene>
<protein>
    <recommendedName>
        <fullName evidence="4">CoA transferase</fullName>
    </recommendedName>
</protein>
<dbReference type="GO" id="GO:0008410">
    <property type="term" value="F:CoA-transferase activity"/>
    <property type="evidence" value="ECO:0007669"/>
    <property type="project" value="TreeGrafter"/>
</dbReference>
<dbReference type="Gene3D" id="3.30.1540.10">
    <property type="entry name" value="formyl-coa transferase, domain 3"/>
    <property type="match status" value="1"/>
</dbReference>
<dbReference type="Pfam" id="PF02515">
    <property type="entry name" value="CoA_transf_3"/>
    <property type="match status" value="1"/>
</dbReference>
<keyword evidence="3" id="KW-1185">Reference proteome</keyword>
<proteinExistence type="predicted"/>
<name>A0A6N8IYH5_9BURK</name>
<dbReference type="PANTHER" id="PTHR48207:SF3">
    <property type="entry name" value="SUCCINATE--HYDROXYMETHYLGLUTARATE COA-TRANSFERASE"/>
    <property type="match status" value="1"/>
</dbReference>
<dbReference type="AlphaFoldDB" id="A0A6N8IYH5"/>
<accession>A0A6N8IYH5</accession>
<dbReference type="EMBL" id="WSEL01000009">
    <property type="protein sequence ID" value="MVQ31877.1"/>
    <property type="molecule type" value="Genomic_DNA"/>
</dbReference>
<dbReference type="PANTHER" id="PTHR48207">
    <property type="entry name" value="SUCCINATE--HYDROXYMETHYLGLUTARATE COA-TRANSFERASE"/>
    <property type="match status" value="1"/>
</dbReference>
<dbReference type="RefSeq" id="WP_157399883.1">
    <property type="nucleotide sequence ID" value="NZ_WSEL01000009.1"/>
</dbReference>
<dbReference type="InterPro" id="IPR003673">
    <property type="entry name" value="CoA-Trfase_fam_III"/>
</dbReference>
<organism evidence="2 3">
    <name type="scientific">Ramlibacter pinisoli</name>
    <dbReference type="NCBI Taxonomy" id="2682844"/>
    <lineage>
        <taxon>Bacteria</taxon>
        <taxon>Pseudomonadati</taxon>
        <taxon>Pseudomonadota</taxon>
        <taxon>Betaproteobacteria</taxon>
        <taxon>Burkholderiales</taxon>
        <taxon>Comamonadaceae</taxon>
        <taxon>Ramlibacter</taxon>
    </lineage>
</organism>
<dbReference type="InterPro" id="IPR044855">
    <property type="entry name" value="CoA-Trfase_III_dom3_sf"/>
</dbReference>
<dbReference type="InterPro" id="IPR050483">
    <property type="entry name" value="CoA-transferase_III_domain"/>
</dbReference>
<comment type="caution">
    <text evidence="2">The sequence shown here is derived from an EMBL/GenBank/DDBJ whole genome shotgun (WGS) entry which is preliminary data.</text>
</comment>
<dbReference type="Gene3D" id="3.40.50.10540">
    <property type="entry name" value="Crotonobetainyl-coa:carnitine coa-transferase, domain 1"/>
    <property type="match status" value="1"/>
</dbReference>
<reference evidence="2 3" key="1">
    <citation type="submission" date="2019-12" db="EMBL/GenBank/DDBJ databases">
        <authorList>
            <person name="Huq M.A."/>
        </authorList>
    </citation>
    <scope>NUCLEOTIDE SEQUENCE [LARGE SCALE GENOMIC DNA]</scope>
    <source>
        <strain evidence="2 3">MAH-25</strain>
    </source>
</reference>
<dbReference type="Proteomes" id="UP000469385">
    <property type="component" value="Unassembled WGS sequence"/>
</dbReference>
<evidence type="ECO:0008006" key="4">
    <source>
        <dbReference type="Google" id="ProtNLM"/>
    </source>
</evidence>
<sequence length="362" mass="39052">MTGTQDPPQALDGVAVVDLSAGVAGQFAGRVLAEHGARVVLVEPPGGSATRHPRGPEDRYLFRHLNSGKRSLVLDRATPEGQVALAAMVAGADVLLADTPEDLAPWLQRHPRLVACTIRDFAPQGPYAHWRGSEMVHQALSGLMHATGRADREPLYGFGHRAYYSAGAAAVSAIVGALLVRLRSGRGQLLEIRVHETAMAMSQNIVAQYSYNGTVQARGPYPGACDIFRCRDGWASMYCRGDRWPAFCAALGEPDLPADPRFGAIHQLVRHWQEAHAILAPHVREMTVDDFVARVQGARGLASRVNTMADVLACGHVAARRFLEAVEEDGQRRPLLGPLFRMGGTPRRIAAMPAPLPQASHA</sequence>
<evidence type="ECO:0000256" key="1">
    <source>
        <dbReference type="ARBA" id="ARBA00022679"/>
    </source>
</evidence>
<keyword evidence="1" id="KW-0808">Transferase</keyword>
<evidence type="ECO:0000313" key="2">
    <source>
        <dbReference type="EMBL" id="MVQ31877.1"/>
    </source>
</evidence>
<dbReference type="SUPFAM" id="SSF89796">
    <property type="entry name" value="CoA-transferase family III (CaiB/BaiF)"/>
    <property type="match status" value="1"/>
</dbReference>
<dbReference type="InterPro" id="IPR023606">
    <property type="entry name" value="CoA-Trfase_III_dom_1_sf"/>
</dbReference>